<dbReference type="GO" id="GO:0005524">
    <property type="term" value="F:ATP binding"/>
    <property type="evidence" value="ECO:0007669"/>
    <property type="project" value="InterPro"/>
</dbReference>
<sequence>MGWNQVIPGVFELNPEIKDGLSEISEIHIKMSHIPPETYQTRRFSNFRPSKDIKLAIEAAKAFPPTREVLPFLTFLGEIGTGKTHLALAIGWEWLEAGKGVLYYHVVMADSLN</sequence>
<proteinExistence type="predicted"/>
<dbReference type="SUPFAM" id="SSF52540">
    <property type="entry name" value="P-loop containing nucleoside triphosphate hydrolases"/>
    <property type="match status" value="1"/>
</dbReference>
<dbReference type="AlphaFoldDB" id="X1NLT8"/>
<organism evidence="1">
    <name type="scientific">marine sediment metagenome</name>
    <dbReference type="NCBI Taxonomy" id="412755"/>
    <lineage>
        <taxon>unclassified sequences</taxon>
        <taxon>metagenomes</taxon>
        <taxon>ecological metagenomes</taxon>
    </lineage>
</organism>
<reference evidence="1" key="1">
    <citation type="journal article" date="2014" name="Front. Microbiol.">
        <title>High frequency of phylogenetically diverse reductive dehalogenase-homologous genes in deep subseafloor sedimentary metagenomes.</title>
        <authorList>
            <person name="Kawai M."/>
            <person name="Futagami T."/>
            <person name="Toyoda A."/>
            <person name="Takaki Y."/>
            <person name="Nishi S."/>
            <person name="Hori S."/>
            <person name="Arai W."/>
            <person name="Tsubouchi T."/>
            <person name="Morono Y."/>
            <person name="Uchiyama I."/>
            <person name="Ito T."/>
            <person name="Fujiyama A."/>
            <person name="Inagaki F."/>
            <person name="Takami H."/>
        </authorList>
    </citation>
    <scope>NUCLEOTIDE SEQUENCE</scope>
    <source>
        <strain evidence="1">Expedition CK06-06</strain>
    </source>
</reference>
<dbReference type="Gene3D" id="3.40.50.300">
    <property type="entry name" value="P-loop containing nucleotide triphosphate hydrolases"/>
    <property type="match status" value="1"/>
</dbReference>
<evidence type="ECO:0000313" key="1">
    <source>
        <dbReference type="EMBL" id="GAI31186.1"/>
    </source>
</evidence>
<accession>X1NLT8</accession>
<gene>
    <name evidence="1" type="ORF">S06H3_26782</name>
</gene>
<comment type="caution">
    <text evidence="1">The sequence shown here is derived from an EMBL/GenBank/DDBJ whole genome shotgun (WGS) entry which is preliminary data.</text>
</comment>
<protein>
    <submittedName>
        <fullName evidence="1">Uncharacterized protein</fullName>
    </submittedName>
</protein>
<dbReference type="InterPro" id="IPR027417">
    <property type="entry name" value="P-loop_NTPase"/>
</dbReference>
<dbReference type="EMBL" id="BARV01015502">
    <property type="protein sequence ID" value="GAI31186.1"/>
    <property type="molecule type" value="Genomic_DNA"/>
</dbReference>
<name>X1NLT8_9ZZZZ</name>